<evidence type="ECO:0000313" key="10">
    <source>
        <dbReference type="EMBL" id="MBC8317481.1"/>
    </source>
</evidence>
<dbReference type="CDD" id="cd07020">
    <property type="entry name" value="Clp_protease_NfeD_1"/>
    <property type="match status" value="1"/>
</dbReference>
<feature type="transmembrane region" description="Helical" evidence="6">
    <location>
        <begin position="332"/>
        <end position="349"/>
    </location>
</feature>
<dbReference type="Gene3D" id="2.40.50.140">
    <property type="entry name" value="Nucleic acid-binding proteins"/>
    <property type="match status" value="1"/>
</dbReference>
<comment type="subcellular location">
    <subcellularLocation>
        <location evidence="1">Membrane</location>
        <topology evidence="1">Multi-pass membrane protein</topology>
    </subcellularLocation>
</comment>
<accession>A0A8J6TCA9</accession>
<keyword evidence="4 6" id="KW-0472">Membrane</keyword>
<feature type="region of interest" description="Disordered" evidence="5">
    <location>
        <begin position="158"/>
        <end position="181"/>
    </location>
</feature>
<dbReference type="InterPro" id="IPR012340">
    <property type="entry name" value="NA-bd_OB-fold"/>
</dbReference>
<dbReference type="EMBL" id="JACNJZ010000091">
    <property type="protein sequence ID" value="MBC8317481.1"/>
    <property type="molecule type" value="Genomic_DNA"/>
</dbReference>
<dbReference type="Gene3D" id="3.90.226.10">
    <property type="entry name" value="2-enoyl-CoA Hydratase, Chain A, domain 1"/>
    <property type="match status" value="1"/>
</dbReference>
<feature type="transmembrane region" description="Helical" evidence="6">
    <location>
        <begin position="382"/>
        <end position="402"/>
    </location>
</feature>
<proteinExistence type="predicted"/>
<evidence type="ECO:0000256" key="2">
    <source>
        <dbReference type="ARBA" id="ARBA00022692"/>
    </source>
</evidence>
<dbReference type="Pfam" id="PF24961">
    <property type="entry name" value="NfeD_membrane"/>
    <property type="match status" value="1"/>
</dbReference>
<dbReference type="PANTHER" id="PTHR33507:SF4">
    <property type="entry name" value="NODULATION COMPETITIVENESS PROTEIN NFED"/>
    <property type="match status" value="1"/>
</dbReference>
<feature type="domain" description="NfeD-like C-terminal" evidence="7">
    <location>
        <begin position="417"/>
        <end position="471"/>
    </location>
</feature>
<evidence type="ECO:0000256" key="6">
    <source>
        <dbReference type="SAM" id="Phobius"/>
    </source>
</evidence>
<gene>
    <name evidence="10" type="ORF">H8E41_06210</name>
</gene>
<dbReference type="InterPro" id="IPR029045">
    <property type="entry name" value="ClpP/crotonase-like_dom_sf"/>
</dbReference>
<dbReference type="SUPFAM" id="SSF52096">
    <property type="entry name" value="ClpP/crotonase"/>
    <property type="match status" value="1"/>
</dbReference>
<dbReference type="GO" id="GO:0016020">
    <property type="term" value="C:membrane"/>
    <property type="evidence" value="ECO:0007669"/>
    <property type="project" value="UniProtKB-SubCell"/>
</dbReference>
<reference evidence="10 11" key="1">
    <citation type="submission" date="2020-08" db="EMBL/GenBank/DDBJ databases">
        <title>Bridging the membrane lipid divide: bacteria of the FCB group superphylum have the potential to synthesize archaeal ether lipids.</title>
        <authorList>
            <person name="Villanueva L."/>
            <person name="Von Meijenfeldt F.A.B."/>
            <person name="Westbye A.B."/>
            <person name="Yadav S."/>
            <person name="Hopmans E.C."/>
            <person name="Dutilh B.E."/>
            <person name="Sinninghe Damste J.S."/>
        </authorList>
    </citation>
    <scope>NUCLEOTIDE SEQUENCE [LARGE SCALE GENOMIC DNA]</scope>
    <source>
        <strain evidence="10">NIOZ-UU47</strain>
    </source>
</reference>
<feature type="transmembrane region" description="Helical" evidence="6">
    <location>
        <begin position="355"/>
        <end position="375"/>
    </location>
</feature>
<sequence>MVKFKEQPINSSWRCIIKTATSARITWLSGPLVFLILSLAVVLLTGKGPILSHANSAQKAILLNIKGPIGPAVSDYVSRGIKKAEEDRAGVVILQMDTPGGFDHSMRDIIKNILSSSIPVVSYVAPGGSRAASAGTYILYASHVSAMAPTTNLGAATPIRVGGLPGMPEEPSPPPENEKPLTSDALERKMVNDAVAYIKALAGRHGRNKEWAEQAVREAVSLTAEEALNLGVIDLIADTHADLLHQLEGMEVVMETGKVTLTTRELIIELFDPDWRTKILTVITDPNIAYILMLLGIYGLIYELANPGFFLPGIVGAICLLLALYTFQILPINYAGLALILLGITFMIAEAFAPSFGALGIGGVIAFTVGSIILMDEEGMRISLPLIGGTALVSAGFSLWVMSRVYTMSRRKVITGAEEMIGITGEAMEDFANEGRVWVHGESWLAETSTPVIKGQKIQVTEKDGLHLKIKILQEDTA</sequence>
<dbReference type="Pfam" id="PF25145">
    <property type="entry name" value="NfeD1b_N"/>
    <property type="match status" value="1"/>
</dbReference>
<feature type="transmembrane region" description="Helical" evidence="6">
    <location>
        <begin position="307"/>
        <end position="325"/>
    </location>
</feature>
<evidence type="ECO:0000313" key="11">
    <source>
        <dbReference type="Proteomes" id="UP000614424"/>
    </source>
</evidence>
<organism evidence="10 11">
    <name type="scientific">Candidatus Desulfobia pelagia</name>
    <dbReference type="NCBI Taxonomy" id="2841692"/>
    <lineage>
        <taxon>Bacteria</taxon>
        <taxon>Pseudomonadati</taxon>
        <taxon>Thermodesulfobacteriota</taxon>
        <taxon>Desulfobulbia</taxon>
        <taxon>Desulfobulbales</taxon>
        <taxon>Desulfobulbaceae</taxon>
        <taxon>Candidatus Desulfobia</taxon>
    </lineage>
</organism>
<feature type="domain" description="NfeD integral membrane" evidence="8">
    <location>
        <begin position="287"/>
        <end position="403"/>
    </location>
</feature>
<evidence type="ECO:0000259" key="7">
    <source>
        <dbReference type="Pfam" id="PF01957"/>
    </source>
</evidence>
<dbReference type="InterPro" id="IPR056739">
    <property type="entry name" value="NfeD_membrane"/>
</dbReference>
<dbReference type="Proteomes" id="UP000614424">
    <property type="component" value="Unassembled WGS sequence"/>
</dbReference>
<evidence type="ECO:0000256" key="4">
    <source>
        <dbReference type="ARBA" id="ARBA00023136"/>
    </source>
</evidence>
<comment type="caution">
    <text evidence="10">The sequence shown here is derived from an EMBL/GenBank/DDBJ whole genome shotgun (WGS) entry which is preliminary data.</text>
</comment>
<keyword evidence="3 6" id="KW-1133">Transmembrane helix</keyword>
<evidence type="ECO:0000256" key="3">
    <source>
        <dbReference type="ARBA" id="ARBA00022989"/>
    </source>
</evidence>
<feature type="transmembrane region" description="Helical" evidence="6">
    <location>
        <begin position="279"/>
        <end position="301"/>
    </location>
</feature>
<keyword evidence="2 6" id="KW-0812">Transmembrane</keyword>
<dbReference type="AlphaFoldDB" id="A0A8J6TCA9"/>
<evidence type="ECO:0000256" key="5">
    <source>
        <dbReference type="SAM" id="MobiDB-lite"/>
    </source>
</evidence>
<dbReference type="PANTHER" id="PTHR33507">
    <property type="entry name" value="INNER MEMBRANE PROTEIN YBBJ"/>
    <property type="match status" value="1"/>
</dbReference>
<dbReference type="SUPFAM" id="SSF141322">
    <property type="entry name" value="NfeD domain-like"/>
    <property type="match status" value="1"/>
</dbReference>
<dbReference type="InterPro" id="IPR002810">
    <property type="entry name" value="NfeD-like_C"/>
</dbReference>
<dbReference type="Pfam" id="PF01957">
    <property type="entry name" value="NfeD"/>
    <property type="match status" value="1"/>
</dbReference>
<dbReference type="InterPro" id="IPR056738">
    <property type="entry name" value="NfeD1b_N"/>
</dbReference>
<dbReference type="FunFam" id="3.90.226.10:FF:000089">
    <property type="entry name" value="Membrane-bound serine protease"/>
    <property type="match status" value="1"/>
</dbReference>
<protein>
    <submittedName>
        <fullName evidence="10">Nodulation protein NfeD</fullName>
    </submittedName>
</protein>
<feature type="domain" description="NfeD1b N-terminal" evidence="9">
    <location>
        <begin position="65"/>
        <end position="248"/>
    </location>
</feature>
<evidence type="ECO:0000259" key="8">
    <source>
        <dbReference type="Pfam" id="PF24961"/>
    </source>
</evidence>
<feature type="transmembrane region" description="Helical" evidence="6">
    <location>
        <begin position="27"/>
        <end position="46"/>
    </location>
</feature>
<dbReference type="InterPro" id="IPR052165">
    <property type="entry name" value="Membrane_assoc_protease"/>
</dbReference>
<evidence type="ECO:0000256" key="1">
    <source>
        <dbReference type="ARBA" id="ARBA00004141"/>
    </source>
</evidence>
<evidence type="ECO:0000259" key="9">
    <source>
        <dbReference type="Pfam" id="PF25145"/>
    </source>
</evidence>
<name>A0A8J6TCA9_9BACT</name>